<comment type="catalytic activity">
    <reaction evidence="25">
        <text>[GlcNAc-(1-&gt;4)-Mur2Ac(oyl-L-Ala-gamma-D-Glu-L-Lys-D-Ala-D-Ala)](n)-di-trans,octa-cis-undecaprenyl diphosphate + beta-D-GlcNAc-(1-&gt;4)-Mur2Ac(oyl-L-Ala-gamma-D-Glu-L-Lys-D-Ala-D-Ala)-di-trans,octa-cis-undecaprenyl diphosphate = [GlcNAc-(1-&gt;4)-Mur2Ac(oyl-L-Ala-gamma-D-Glu-L-Lys-D-Ala-D-Ala)](n+1)-di-trans,octa-cis-undecaprenyl diphosphate + di-trans,octa-cis-undecaprenyl diphosphate + H(+)</text>
        <dbReference type="Rhea" id="RHEA:23708"/>
        <dbReference type="Rhea" id="RHEA-COMP:9602"/>
        <dbReference type="Rhea" id="RHEA-COMP:9603"/>
        <dbReference type="ChEBI" id="CHEBI:15378"/>
        <dbReference type="ChEBI" id="CHEBI:58405"/>
        <dbReference type="ChEBI" id="CHEBI:60033"/>
        <dbReference type="ChEBI" id="CHEBI:78435"/>
        <dbReference type="EC" id="2.4.99.28"/>
    </reaction>
</comment>
<evidence type="ECO:0000256" key="27">
    <source>
        <dbReference type="SAM" id="MobiDB-lite"/>
    </source>
</evidence>
<evidence type="ECO:0000256" key="1">
    <source>
        <dbReference type="ARBA" id="ARBA00002624"/>
    </source>
</evidence>
<evidence type="ECO:0000259" key="29">
    <source>
        <dbReference type="Pfam" id="PF00912"/>
    </source>
</evidence>
<evidence type="ECO:0000256" key="23">
    <source>
        <dbReference type="ARBA" id="ARBA00034000"/>
    </source>
</evidence>
<feature type="domain" description="Penicillin-binding protein transpeptidase" evidence="28">
    <location>
        <begin position="355"/>
        <end position="622"/>
    </location>
</feature>
<keyword evidence="16" id="KW-0735">Signal-anchor</keyword>
<evidence type="ECO:0000256" key="24">
    <source>
        <dbReference type="ARBA" id="ARBA00044770"/>
    </source>
</evidence>
<dbReference type="PANTHER" id="PTHR32282">
    <property type="entry name" value="BINDING PROTEIN TRANSPEPTIDASE, PUTATIVE-RELATED"/>
    <property type="match status" value="1"/>
</dbReference>
<feature type="domain" description="Glycosyl transferase family 51" evidence="29">
    <location>
        <begin position="64"/>
        <end position="238"/>
    </location>
</feature>
<dbReference type="EMBL" id="CYZL01000001">
    <property type="protein sequence ID" value="CUN53476.1"/>
    <property type="molecule type" value="Genomic_DNA"/>
</dbReference>
<evidence type="ECO:0000256" key="19">
    <source>
        <dbReference type="ARBA" id="ARBA00023136"/>
    </source>
</evidence>
<dbReference type="InterPro" id="IPR001264">
    <property type="entry name" value="Glyco_trans_51"/>
</dbReference>
<dbReference type="Proteomes" id="UP000095679">
    <property type="component" value="Unassembled WGS sequence"/>
</dbReference>
<dbReference type="Gene3D" id="3.40.710.10">
    <property type="entry name" value="DD-peptidase/beta-lactamase superfamily"/>
    <property type="match status" value="1"/>
</dbReference>
<evidence type="ECO:0000256" key="25">
    <source>
        <dbReference type="ARBA" id="ARBA00049902"/>
    </source>
</evidence>
<comment type="function">
    <text evidence="1">Cell wall formation. Synthesis of cross-linked peptidoglycan from the lipid intermediates. The enzyme has a penicillin-insensitive transglycosylase N-terminal domain (formation of linear glycan strands) and a penicillin-sensitive transpeptidase C-terminal domain (cross-linking of the peptide subunits).</text>
</comment>
<keyword evidence="17" id="KW-0573">Peptidoglycan synthesis</keyword>
<dbReference type="EC" id="2.4.99.28" evidence="24"/>
<keyword evidence="11" id="KW-0328">Glycosyltransferase</keyword>
<dbReference type="InterPro" id="IPR036950">
    <property type="entry name" value="PBP_transglycosylase"/>
</dbReference>
<dbReference type="SUPFAM" id="SSF56601">
    <property type="entry name" value="beta-lactamase/transpeptidase-like"/>
    <property type="match status" value="1"/>
</dbReference>
<evidence type="ECO:0000256" key="13">
    <source>
        <dbReference type="ARBA" id="ARBA00022692"/>
    </source>
</evidence>
<dbReference type="GO" id="GO:0009002">
    <property type="term" value="F:serine-type D-Ala-D-Ala carboxypeptidase activity"/>
    <property type="evidence" value="ECO:0007669"/>
    <property type="project" value="UniProtKB-EC"/>
</dbReference>
<evidence type="ECO:0000256" key="9">
    <source>
        <dbReference type="ARBA" id="ARBA00022645"/>
    </source>
</evidence>
<dbReference type="PANTHER" id="PTHR32282:SF11">
    <property type="entry name" value="PENICILLIN-BINDING PROTEIN 1B"/>
    <property type="match status" value="1"/>
</dbReference>
<dbReference type="InterPro" id="IPR001460">
    <property type="entry name" value="PCN-bd_Tpept"/>
</dbReference>
<evidence type="ECO:0000256" key="20">
    <source>
        <dbReference type="ARBA" id="ARBA00023251"/>
    </source>
</evidence>
<keyword evidence="14" id="KW-0378">Hydrolase</keyword>
<dbReference type="EC" id="3.4.16.4" evidence="6"/>
<dbReference type="Gene3D" id="1.10.3810.10">
    <property type="entry name" value="Biosynthetic peptidoglycan transglycosylase-like"/>
    <property type="match status" value="1"/>
</dbReference>
<keyword evidence="20" id="KW-0046">Antibiotic resistance</keyword>
<evidence type="ECO:0000256" key="8">
    <source>
        <dbReference type="ARBA" id="ARBA00022475"/>
    </source>
</evidence>
<dbReference type="SUPFAM" id="SSF53955">
    <property type="entry name" value="Lysozyme-like"/>
    <property type="match status" value="1"/>
</dbReference>
<dbReference type="RefSeq" id="WP_055297869.1">
    <property type="nucleotide sequence ID" value="NZ_BLYK01000002.1"/>
</dbReference>
<dbReference type="GO" id="GO:0071555">
    <property type="term" value="P:cell wall organization"/>
    <property type="evidence" value="ECO:0007669"/>
    <property type="project" value="UniProtKB-KW"/>
</dbReference>
<proteinExistence type="inferred from homology"/>
<keyword evidence="22" id="KW-0961">Cell wall biogenesis/degradation</keyword>
<evidence type="ECO:0000256" key="6">
    <source>
        <dbReference type="ARBA" id="ARBA00012448"/>
    </source>
</evidence>
<dbReference type="GO" id="GO:0008360">
    <property type="term" value="P:regulation of cell shape"/>
    <property type="evidence" value="ECO:0007669"/>
    <property type="project" value="UniProtKB-KW"/>
</dbReference>
<evidence type="ECO:0000256" key="3">
    <source>
        <dbReference type="ARBA" id="ARBA00004752"/>
    </source>
</evidence>
<dbReference type="Pfam" id="PF00905">
    <property type="entry name" value="Transpeptidase"/>
    <property type="match status" value="1"/>
</dbReference>
<keyword evidence="21" id="KW-0511">Multifunctional enzyme</keyword>
<comment type="subcellular location">
    <subcellularLocation>
        <location evidence="2">Cell membrane</location>
        <topology evidence="2">Single-pass type II membrane protein</topology>
    </subcellularLocation>
</comment>
<evidence type="ECO:0000256" key="15">
    <source>
        <dbReference type="ARBA" id="ARBA00022960"/>
    </source>
</evidence>
<evidence type="ECO:0000256" key="11">
    <source>
        <dbReference type="ARBA" id="ARBA00022676"/>
    </source>
</evidence>
<keyword evidence="13" id="KW-0812">Transmembrane</keyword>
<keyword evidence="19" id="KW-0472">Membrane</keyword>
<evidence type="ECO:0000256" key="2">
    <source>
        <dbReference type="ARBA" id="ARBA00004401"/>
    </source>
</evidence>
<evidence type="ECO:0000256" key="7">
    <source>
        <dbReference type="ARBA" id="ARBA00018638"/>
    </source>
</evidence>
<protein>
    <recommendedName>
        <fullName evidence="7">Penicillin-binding protein 1A</fullName>
        <ecNumber evidence="24">2.4.99.28</ecNumber>
        <ecNumber evidence="6">3.4.16.4</ecNumber>
    </recommendedName>
</protein>
<dbReference type="FunFam" id="1.10.3810.10:FF:000001">
    <property type="entry name" value="Penicillin-binding protein 1A"/>
    <property type="match status" value="1"/>
</dbReference>
<evidence type="ECO:0000256" key="5">
    <source>
        <dbReference type="ARBA" id="ARBA00007739"/>
    </source>
</evidence>
<organism evidence="30 31">
    <name type="scientific">Anaerobutyricum hallii</name>
    <dbReference type="NCBI Taxonomy" id="39488"/>
    <lineage>
        <taxon>Bacteria</taxon>
        <taxon>Bacillati</taxon>
        <taxon>Bacillota</taxon>
        <taxon>Clostridia</taxon>
        <taxon>Lachnospirales</taxon>
        <taxon>Lachnospiraceae</taxon>
        <taxon>Anaerobutyricum</taxon>
    </lineage>
</organism>
<comment type="catalytic activity">
    <reaction evidence="23">
        <text>Preferential cleavage: (Ac)2-L-Lys-D-Ala-|-D-Ala. Also transpeptidation of peptidyl-alanyl moieties that are N-acyl substituents of D-alanine.</text>
        <dbReference type="EC" id="3.4.16.4"/>
    </reaction>
</comment>
<reference evidence="30 31" key="1">
    <citation type="submission" date="2015-09" db="EMBL/GenBank/DDBJ databases">
        <authorList>
            <consortium name="Pathogen Informatics"/>
        </authorList>
    </citation>
    <scope>NUCLEOTIDE SEQUENCE [LARGE SCALE GENOMIC DNA]</scope>
    <source>
        <strain evidence="30 31">2789STDY5834835</strain>
    </source>
</reference>
<evidence type="ECO:0000256" key="17">
    <source>
        <dbReference type="ARBA" id="ARBA00022984"/>
    </source>
</evidence>
<dbReference type="InterPro" id="IPR023346">
    <property type="entry name" value="Lysozyme-like_dom_sf"/>
</dbReference>
<evidence type="ECO:0000256" key="21">
    <source>
        <dbReference type="ARBA" id="ARBA00023268"/>
    </source>
</evidence>
<evidence type="ECO:0000313" key="31">
    <source>
        <dbReference type="Proteomes" id="UP000095679"/>
    </source>
</evidence>
<comment type="similarity">
    <text evidence="4">In the C-terminal section; belongs to the transpeptidase family.</text>
</comment>
<dbReference type="UniPathway" id="UPA00219"/>
<comment type="similarity">
    <text evidence="5">In the N-terminal section; belongs to the glycosyltransferase 51 family.</text>
</comment>
<dbReference type="GO" id="GO:0008658">
    <property type="term" value="F:penicillin binding"/>
    <property type="evidence" value="ECO:0007669"/>
    <property type="project" value="InterPro"/>
</dbReference>
<dbReference type="InterPro" id="IPR050396">
    <property type="entry name" value="Glycosyltr_51/Transpeptidase"/>
</dbReference>
<keyword evidence="12" id="KW-0808">Transferase</keyword>
<sequence length="882" mass="99656">MKKKIKWIVLSLLILFVAAGTIVIVKNYPKYEKTKQAVYNLISDMDKGTFRRKGNTYIYDKNNRKIGKIGNEKYIYKESSKISDYIKNGYIAQEDRRFASHHGVDLKGIFRASLVMIKNKGHATQGASTITQQVVKNNLLSSERTMQRKITEIMIALQLEKIYSKAQIMEFYCNSNYYGCGCYGVEGAAQYYFGHSAADITLAEAAMLVGVSNRPSAYNPVSNYDKAIAKKNEVLNSMLDQKYITKKEYDAAKKEAPQIVEKTDNTDADNYMVSYAIHCATLELMKQAGFQFKYNFDSQSEYKNYKESYKESYSNASGQVRSGGYKIYTSFDQNIQKRLQTAVKSNLPANSGLQGAAVCIDNSTQMVIAIVGGRSENGEYNRGFLMERNPGSAIKPLLDYGPALNEGVITADSIIRDEKVDFHGYSPKNADLSYRGDMIAREALARSVNTVAVKLLNQTGIKTAFPYLAKLHFSSLCYADTTILSTGLGGFTYGVKVVDMAKGYATLANGGRYSSNTCLRQIKREDGSSIYRSDKDTEEVYNKDTAYILTDMMQGTFREDYGTAHKLYDGKQYYAGKTGTTNDNKDAWFCGYSKYYTTAVWTGCDTPKSVEGLKGASYPGAIWADFMSNIHKNKKKEDFTVPDTIYLESKDGNRKKLVLQKDMWKKRPSYYDYRSSLTENLLLEKQKEKRIKKEVTLAERAVSEYEDSQIKCSSDAKKIDDTYQRVLDVINQIEDDAKQQEFKNRAAYKYGLLSGEVKDKWETVIEQEKVNAQKKKDITNKEEAAKSEELAEETLKSDKEEVVQWYIDALYDRTLYTDIVKKMIDDANTALAKCTDLSNYNTLSSNLSEAVSYAENLPTKESVASEQEAITMPSEDDYPVDE</sequence>
<feature type="region of interest" description="Disordered" evidence="27">
    <location>
        <begin position="858"/>
        <end position="882"/>
    </location>
</feature>
<evidence type="ECO:0000256" key="16">
    <source>
        <dbReference type="ARBA" id="ARBA00022968"/>
    </source>
</evidence>
<keyword evidence="9" id="KW-0121">Carboxypeptidase</keyword>
<dbReference type="InterPro" id="IPR012338">
    <property type="entry name" value="Beta-lactam/transpept-like"/>
</dbReference>
<evidence type="ECO:0000256" key="26">
    <source>
        <dbReference type="ARBA" id="ARBA00060592"/>
    </source>
</evidence>
<evidence type="ECO:0000256" key="12">
    <source>
        <dbReference type="ARBA" id="ARBA00022679"/>
    </source>
</evidence>
<dbReference type="GO" id="GO:0005886">
    <property type="term" value="C:plasma membrane"/>
    <property type="evidence" value="ECO:0007669"/>
    <property type="project" value="UniProtKB-SubCell"/>
</dbReference>
<accession>A0A173XRC4</accession>
<keyword evidence="15" id="KW-0133">Cell shape</keyword>
<evidence type="ECO:0000256" key="4">
    <source>
        <dbReference type="ARBA" id="ARBA00007090"/>
    </source>
</evidence>
<evidence type="ECO:0000313" key="30">
    <source>
        <dbReference type="EMBL" id="CUN53476.1"/>
    </source>
</evidence>
<evidence type="ECO:0000256" key="10">
    <source>
        <dbReference type="ARBA" id="ARBA00022670"/>
    </source>
</evidence>
<gene>
    <name evidence="30" type="primary">pbpD_1</name>
    <name evidence="30" type="ORF">ERS852450_00185</name>
</gene>
<name>A0A173XRC4_9FIRM</name>
<evidence type="ECO:0000256" key="22">
    <source>
        <dbReference type="ARBA" id="ARBA00023316"/>
    </source>
</evidence>
<comment type="pathway">
    <text evidence="26">Glycan biosynthesis.</text>
</comment>
<keyword evidence="10" id="KW-0645">Protease</keyword>
<evidence type="ECO:0000256" key="14">
    <source>
        <dbReference type="ARBA" id="ARBA00022801"/>
    </source>
</evidence>
<dbReference type="GO" id="GO:0009252">
    <property type="term" value="P:peptidoglycan biosynthetic process"/>
    <property type="evidence" value="ECO:0007669"/>
    <property type="project" value="UniProtKB-UniPathway"/>
</dbReference>
<evidence type="ECO:0000256" key="18">
    <source>
        <dbReference type="ARBA" id="ARBA00022989"/>
    </source>
</evidence>
<keyword evidence="18" id="KW-1133">Transmembrane helix</keyword>
<comment type="pathway">
    <text evidence="3">Cell wall biogenesis; peptidoglycan biosynthesis.</text>
</comment>
<dbReference type="GO" id="GO:0008955">
    <property type="term" value="F:peptidoglycan glycosyltransferase activity"/>
    <property type="evidence" value="ECO:0007669"/>
    <property type="project" value="UniProtKB-EC"/>
</dbReference>
<dbReference type="Pfam" id="PF00912">
    <property type="entry name" value="Transgly"/>
    <property type="match status" value="1"/>
</dbReference>
<dbReference type="GO" id="GO:0046677">
    <property type="term" value="P:response to antibiotic"/>
    <property type="evidence" value="ECO:0007669"/>
    <property type="project" value="UniProtKB-KW"/>
</dbReference>
<dbReference type="GO" id="GO:0030288">
    <property type="term" value="C:outer membrane-bounded periplasmic space"/>
    <property type="evidence" value="ECO:0007669"/>
    <property type="project" value="TreeGrafter"/>
</dbReference>
<dbReference type="GO" id="GO:0006508">
    <property type="term" value="P:proteolysis"/>
    <property type="evidence" value="ECO:0007669"/>
    <property type="project" value="UniProtKB-KW"/>
</dbReference>
<keyword evidence="8" id="KW-1003">Cell membrane</keyword>
<evidence type="ECO:0000259" key="28">
    <source>
        <dbReference type="Pfam" id="PF00905"/>
    </source>
</evidence>
<dbReference type="AlphaFoldDB" id="A0A173XRC4"/>